<proteinExistence type="predicted"/>
<evidence type="ECO:0000259" key="3">
    <source>
        <dbReference type="Pfam" id="PF20434"/>
    </source>
</evidence>
<keyword evidence="1 4" id="KW-0378">Hydrolase</keyword>
<protein>
    <submittedName>
        <fullName evidence="4">Carboxylesterase</fullName>
        <ecNumber evidence="4">3.1.1.1</ecNumber>
    </submittedName>
</protein>
<feature type="domain" description="BD-FAE-like" evidence="3">
    <location>
        <begin position="69"/>
        <end position="300"/>
    </location>
</feature>
<evidence type="ECO:0000313" key="4">
    <source>
        <dbReference type="EMBL" id="STO31953.1"/>
    </source>
</evidence>
<feature type="signal peptide" evidence="2">
    <location>
        <begin position="1"/>
        <end position="24"/>
    </location>
</feature>
<dbReference type="GO" id="GO:0106435">
    <property type="term" value="F:carboxylesterase activity"/>
    <property type="evidence" value="ECO:0007669"/>
    <property type="project" value="UniProtKB-EC"/>
</dbReference>
<dbReference type="AlphaFoldDB" id="A0A377GYK8"/>
<dbReference type="PANTHER" id="PTHR48081">
    <property type="entry name" value="AB HYDROLASE SUPERFAMILY PROTEIN C4A8.06C"/>
    <property type="match status" value="1"/>
</dbReference>
<gene>
    <name evidence="4" type="ORF">NCTC10723_01417</name>
</gene>
<dbReference type="OrthoDB" id="24847at2"/>
<dbReference type="Pfam" id="PF20434">
    <property type="entry name" value="BD-FAE"/>
    <property type="match status" value="1"/>
</dbReference>
<sequence>MQKQLYKIFFITALLLATSSFTYSIDTSSKEDEQRAEQPVRKKDILDINSIKNKYLDISYAPISEAQKLDIYLPDEKKEKYPVIIFIHGGAWMSGDKRENFSLPILRGLKEGYAVVSINYRLSGEATFPAAIEDVKAAIRFIRANANKFNLDAEQITLFGRSSGANLATLAGVTSGTTKFDNPELGNSDVSSSVHAVVAWFPPINLLTMDKELKNLGIRPQLRGAAVEDPNQPISDEVHGAADSPASLYMGKKLSEIPELVNENNPTNYISENSPHFFIEHGTSDNVVPYTQSVTFAEKLKEISKNKVEIELVIGAKHGGPAFTTEENLNRIYEFINSVNNK</sequence>
<dbReference type="EC" id="3.1.1.1" evidence="4"/>
<dbReference type="RefSeq" id="WP_115270723.1">
    <property type="nucleotide sequence ID" value="NZ_UGGU01000003.1"/>
</dbReference>
<dbReference type="Proteomes" id="UP000255328">
    <property type="component" value="Unassembled WGS sequence"/>
</dbReference>
<evidence type="ECO:0000256" key="2">
    <source>
        <dbReference type="SAM" id="SignalP"/>
    </source>
</evidence>
<organism evidence="4 5">
    <name type="scientific">Fusobacterium necrogenes</name>
    <dbReference type="NCBI Taxonomy" id="858"/>
    <lineage>
        <taxon>Bacteria</taxon>
        <taxon>Fusobacteriati</taxon>
        <taxon>Fusobacteriota</taxon>
        <taxon>Fusobacteriia</taxon>
        <taxon>Fusobacteriales</taxon>
        <taxon>Fusobacteriaceae</taxon>
        <taxon>Fusobacterium</taxon>
    </lineage>
</organism>
<keyword evidence="5" id="KW-1185">Reference proteome</keyword>
<dbReference type="InterPro" id="IPR049492">
    <property type="entry name" value="BD-FAE-like_dom"/>
</dbReference>
<reference evidence="4 5" key="1">
    <citation type="submission" date="2018-06" db="EMBL/GenBank/DDBJ databases">
        <authorList>
            <consortium name="Pathogen Informatics"/>
            <person name="Doyle S."/>
        </authorList>
    </citation>
    <scope>NUCLEOTIDE SEQUENCE [LARGE SCALE GENOMIC DNA]</scope>
    <source>
        <strain evidence="4 5">NCTC10723</strain>
    </source>
</reference>
<dbReference type="Gene3D" id="3.40.50.1820">
    <property type="entry name" value="alpha/beta hydrolase"/>
    <property type="match status" value="2"/>
</dbReference>
<feature type="chain" id="PRO_5016820408" evidence="2">
    <location>
        <begin position="25"/>
        <end position="342"/>
    </location>
</feature>
<dbReference type="InterPro" id="IPR050300">
    <property type="entry name" value="GDXG_lipolytic_enzyme"/>
</dbReference>
<dbReference type="EMBL" id="UGGU01000003">
    <property type="protein sequence ID" value="STO31953.1"/>
    <property type="molecule type" value="Genomic_DNA"/>
</dbReference>
<dbReference type="InterPro" id="IPR029058">
    <property type="entry name" value="AB_hydrolase_fold"/>
</dbReference>
<evidence type="ECO:0000256" key="1">
    <source>
        <dbReference type="ARBA" id="ARBA00022801"/>
    </source>
</evidence>
<accession>A0A377GYK8</accession>
<dbReference type="PANTHER" id="PTHR48081:SF13">
    <property type="entry name" value="ALPHA_BETA HYDROLASE"/>
    <property type="match status" value="1"/>
</dbReference>
<dbReference type="SUPFAM" id="SSF53474">
    <property type="entry name" value="alpha/beta-Hydrolases"/>
    <property type="match status" value="1"/>
</dbReference>
<name>A0A377GYK8_9FUSO</name>
<keyword evidence="2" id="KW-0732">Signal</keyword>
<evidence type="ECO:0000313" key="5">
    <source>
        <dbReference type="Proteomes" id="UP000255328"/>
    </source>
</evidence>